<dbReference type="InterPro" id="IPR029044">
    <property type="entry name" value="Nucleotide-diphossugar_trans"/>
</dbReference>
<dbReference type="PANTHER" id="PTHR22916">
    <property type="entry name" value="GLYCOSYLTRANSFERASE"/>
    <property type="match status" value="1"/>
</dbReference>
<sequence length="258" mass="30723">MKEKVSIITPVYNSETHILDCIVSVINQSYTNWEHIIIDDFSSDNSVSLVQKIKDTDERIKLIRLDKNSGAGFARNIGIKKAKGRYIAFLDADDYWHKEKLEKQIYFMLENKYSLSFTAYYEFDNNDGKINTLVNCPEKVNYNMLLMNGGFMGCLTVMYDTKFFGKRYMPEIRKRQDWALWLKMLKEGSYAYGINEPLAYYRKGNTSLSKSKIKLVKHNFMVYRKELKMSFIKSVYRMFLFLFYHFFFKQQWKESIKT</sequence>
<dbReference type="GO" id="GO:0016758">
    <property type="term" value="F:hexosyltransferase activity"/>
    <property type="evidence" value="ECO:0007669"/>
    <property type="project" value="UniProtKB-ARBA"/>
</dbReference>
<evidence type="ECO:0000259" key="1">
    <source>
        <dbReference type="Pfam" id="PF00535"/>
    </source>
</evidence>
<dbReference type="InterPro" id="IPR001173">
    <property type="entry name" value="Glyco_trans_2-like"/>
</dbReference>
<protein>
    <submittedName>
        <fullName evidence="2">Glycosyl transferase</fullName>
    </submittedName>
</protein>
<comment type="caution">
    <text evidence="2">The sequence shown here is derived from an EMBL/GenBank/DDBJ whole genome shotgun (WGS) entry which is preliminary data.</text>
</comment>
<name>A0A8J3FJV5_9FLAO</name>
<dbReference type="PANTHER" id="PTHR22916:SF3">
    <property type="entry name" value="UDP-GLCNAC:BETAGAL BETA-1,3-N-ACETYLGLUCOSAMINYLTRANSFERASE-LIKE PROTEIN 1"/>
    <property type="match status" value="1"/>
</dbReference>
<evidence type="ECO:0000313" key="3">
    <source>
        <dbReference type="Proteomes" id="UP000612329"/>
    </source>
</evidence>
<accession>A0A8J3FJV5</accession>
<keyword evidence="3" id="KW-1185">Reference proteome</keyword>
<keyword evidence="2" id="KW-0808">Transferase</keyword>
<gene>
    <name evidence="2" type="ORF">GCM10007962_26300</name>
</gene>
<feature type="domain" description="Glycosyltransferase 2-like" evidence="1">
    <location>
        <begin position="6"/>
        <end position="151"/>
    </location>
</feature>
<dbReference type="EMBL" id="BMNR01000006">
    <property type="protein sequence ID" value="GGK30689.1"/>
    <property type="molecule type" value="Genomic_DNA"/>
</dbReference>
<dbReference type="FunFam" id="3.90.550.10:FF:000130">
    <property type="entry name" value="Family 2 glycosyl transferase"/>
    <property type="match status" value="1"/>
</dbReference>
<dbReference type="Gene3D" id="3.90.550.10">
    <property type="entry name" value="Spore Coat Polysaccharide Biosynthesis Protein SpsA, Chain A"/>
    <property type="match status" value="1"/>
</dbReference>
<dbReference type="Pfam" id="PF00535">
    <property type="entry name" value="Glycos_transf_2"/>
    <property type="match status" value="1"/>
</dbReference>
<dbReference type="AlphaFoldDB" id="A0A8J3FJV5"/>
<reference evidence="2" key="1">
    <citation type="journal article" date="2014" name="Int. J. Syst. Evol. Microbiol.">
        <title>Complete genome sequence of Corynebacterium casei LMG S-19264T (=DSM 44701T), isolated from a smear-ripened cheese.</title>
        <authorList>
            <consortium name="US DOE Joint Genome Institute (JGI-PGF)"/>
            <person name="Walter F."/>
            <person name="Albersmeier A."/>
            <person name="Kalinowski J."/>
            <person name="Ruckert C."/>
        </authorList>
    </citation>
    <scope>NUCLEOTIDE SEQUENCE</scope>
    <source>
        <strain evidence="2">JCM 12862</strain>
    </source>
</reference>
<dbReference type="SUPFAM" id="SSF53448">
    <property type="entry name" value="Nucleotide-diphospho-sugar transferases"/>
    <property type="match status" value="1"/>
</dbReference>
<dbReference type="Proteomes" id="UP000612329">
    <property type="component" value="Unassembled WGS sequence"/>
</dbReference>
<dbReference type="CDD" id="cd00761">
    <property type="entry name" value="Glyco_tranf_GTA_type"/>
    <property type="match status" value="1"/>
</dbReference>
<proteinExistence type="predicted"/>
<reference evidence="2" key="2">
    <citation type="submission" date="2020-09" db="EMBL/GenBank/DDBJ databases">
        <authorList>
            <person name="Sun Q."/>
            <person name="Ohkuma M."/>
        </authorList>
    </citation>
    <scope>NUCLEOTIDE SEQUENCE</scope>
    <source>
        <strain evidence="2">JCM 12862</strain>
    </source>
</reference>
<dbReference type="RefSeq" id="WP_229669526.1">
    <property type="nucleotide sequence ID" value="NZ_BMNR01000006.1"/>
</dbReference>
<organism evidence="2 3">
    <name type="scientific">Yeosuana aromativorans</name>
    <dbReference type="NCBI Taxonomy" id="288019"/>
    <lineage>
        <taxon>Bacteria</taxon>
        <taxon>Pseudomonadati</taxon>
        <taxon>Bacteroidota</taxon>
        <taxon>Flavobacteriia</taxon>
        <taxon>Flavobacteriales</taxon>
        <taxon>Flavobacteriaceae</taxon>
        <taxon>Yeosuana</taxon>
    </lineage>
</organism>
<evidence type="ECO:0000313" key="2">
    <source>
        <dbReference type="EMBL" id="GGK30689.1"/>
    </source>
</evidence>